<proteinExistence type="predicted"/>
<comment type="caution">
    <text evidence="1">The sequence shown here is derived from an EMBL/GenBank/DDBJ whole genome shotgun (WGS) entry which is preliminary data.</text>
</comment>
<evidence type="ECO:0000313" key="1">
    <source>
        <dbReference type="EMBL" id="CAI3975433.1"/>
    </source>
</evidence>
<evidence type="ECO:0000313" key="2">
    <source>
        <dbReference type="EMBL" id="CAL4762745.1"/>
    </source>
</evidence>
<evidence type="ECO:0000313" key="3">
    <source>
        <dbReference type="Proteomes" id="UP001152797"/>
    </source>
</evidence>
<sequence length="352" mass="38564">MEGVCERWARWPSRGIRNFCLEVNTSDLGADISEVLLGGERPTATEARCVVPSLICGPVHLQLSASNGNVLVQEAAFTVIEAVLFGSIDSSVELLDGGLAVRRSTGVNHGVCLSAKPLRLQNMERRFRLRIEEMSSKGGLRALAVGFAALCEVDLMPSGQVRPKDASDLNRAWLVGYDRGGALLCSPKSTQKLTSGSWRPATDLQVGSVLEILLRENQIIIYQDCKARGEAVGLQILDDFSGSRMVLPLQEASMGTKHESIGEIHQLYPSSRQRLLRTQDMFRIIQVFCSTGIRLAFCDVVFTQRGVARRWDTLHITAHHSSAFRVLPGTRTFVCSGLSLSKHDRGTGKTKS</sequence>
<organism evidence="1">
    <name type="scientific">Cladocopium goreaui</name>
    <dbReference type="NCBI Taxonomy" id="2562237"/>
    <lineage>
        <taxon>Eukaryota</taxon>
        <taxon>Sar</taxon>
        <taxon>Alveolata</taxon>
        <taxon>Dinophyceae</taxon>
        <taxon>Suessiales</taxon>
        <taxon>Symbiodiniaceae</taxon>
        <taxon>Cladocopium</taxon>
    </lineage>
</organism>
<dbReference type="Proteomes" id="UP001152797">
    <property type="component" value="Unassembled WGS sequence"/>
</dbReference>
<accession>A0A9P1BL98</accession>
<dbReference type="EMBL" id="CAMXCT020000202">
    <property type="protein sequence ID" value="CAL1128808.1"/>
    <property type="molecule type" value="Genomic_DNA"/>
</dbReference>
<name>A0A9P1BL98_9DINO</name>
<dbReference type="InterPro" id="IPR043136">
    <property type="entry name" value="B30.2/SPRY_sf"/>
</dbReference>
<dbReference type="EMBL" id="CAMXCT010000202">
    <property type="protein sequence ID" value="CAI3975433.1"/>
    <property type="molecule type" value="Genomic_DNA"/>
</dbReference>
<gene>
    <name evidence="1" type="ORF">C1SCF055_LOCUS3761</name>
</gene>
<keyword evidence="3" id="KW-1185">Reference proteome</keyword>
<reference evidence="1" key="1">
    <citation type="submission" date="2022-10" db="EMBL/GenBank/DDBJ databases">
        <authorList>
            <person name="Chen Y."/>
            <person name="Dougan E. K."/>
            <person name="Chan C."/>
            <person name="Rhodes N."/>
            <person name="Thang M."/>
        </authorList>
    </citation>
    <scope>NUCLEOTIDE SEQUENCE</scope>
</reference>
<dbReference type="Gene3D" id="2.60.120.920">
    <property type="match status" value="1"/>
</dbReference>
<dbReference type="AlphaFoldDB" id="A0A9P1BL98"/>
<dbReference type="OrthoDB" id="10531467at2759"/>
<dbReference type="EMBL" id="CAMXCT030000202">
    <property type="protein sequence ID" value="CAL4762745.1"/>
    <property type="molecule type" value="Genomic_DNA"/>
</dbReference>
<reference evidence="2 3" key="2">
    <citation type="submission" date="2024-05" db="EMBL/GenBank/DDBJ databases">
        <authorList>
            <person name="Chen Y."/>
            <person name="Shah S."/>
            <person name="Dougan E. K."/>
            <person name="Thang M."/>
            <person name="Chan C."/>
        </authorList>
    </citation>
    <scope>NUCLEOTIDE SEQUENCE [LARGE SCALE GENOMIC DNA]</scope>
</reference>
<protein>
    <submittedName>
        <fullName evidence="1">Uncharacterized protein</fullName>
    </submittedName>
</protein>